<proteinExistence type="predicted"/>
<dbReference type="Proteomes" id="UP000237647">
    <property type="component" value="Unassembled WGS sequence"/>
</dbReference>
<sequence>MQKRIWLACWVWALLGVQGAHAQPPEPATLAALDEAAGKLSRLHTLVVAYEGEIIHEHYQSGPGVASPANIKSLSKTVLAAVTGAAIEEGIVESVEQPMVALFGEQLPANLDPRVNDITVAHLLAQQAGLERTSGGNYSAWVASGNWVNDALTRPFVDEPGGRMLYSTGTSHLLSAALTHASGETTHALAQRLLGEPLNITIPPWLRDPQGIYFGGNDMQLSPRALIEVGELYRNDGMIGNKRVLPEGWVEASWTPRGTSPWTGDGYGFGWFITQLAETPAYYGRGYGGQALYVIPERAMTVVITSDPTPPSPGGQFQQQLNQLVVSLLQPR</sequence>
<dbReference type="AlphaFoldDB" id="A0A2T0V293"/>
<accession>A0A2T0V293</accession>
<keyword evidence="1" id="KW-0732">Signal</keyword>
<reference evidence="3 4" key="1">
    <citation type="submission" date="2018-03" db="EMBL/GenBank/DDBJ databases">
        <title>Genomic Encyclopedia of Type Strains, Phase III (KMG-III): the genomes of soil and plant-associated and newly described type strains.</title>
        <authorList>
            <person name="Whitman W."/>
        </authorList>
    </citation>
    <scope>NUCLEOTIDE SEQUENCE [LARGE SCALE GENOMIC DNA]</scope>
    <source>
        <strain evidence="3 4">CGMCC 1.12152</strain>
    </source>
</reference>
<dbReference type="PANTHER" id="PTHR43283:SF7">
    <property type="entry name" value="BETA-LACTAMASE-RELATED DOMAIN-CONTAINING PROTEIN"/>
    <property type="match status" value="1"/>
</dbReference>
<evidence type="ECO:0000256" key="1">
    <source>
        <dbReference type="SAM" id="SignalP"/>
    </source>
</evidence>
<comment type="caution">
    <text evidence="3">The sequence shown here is derived from an EMBL/GenBank/DDBJ whole genome shotgun (WGS) entry which is preliminary data.</text>
</comment>
<dbReference type="RefSeq" id="WP_106375213.1">
    <property type="nucleotide sequence ID" value="NZ_PVTK01000006.1"/>
</dbReference>
<evidence type="ECO:0000313" key="3">
    <source>
        <dbReference type="EMBL" id="PRY64247.1"/>
    </source>
</evidence>
<dbReference type="Pfam" id="PF00144">
    <property type="entry name" value="Beta-lactamase"/>
    <property type="match status" value="1"/>
</dbReference>
<dbReference type="SUPFAM" id="SSF56601">
    <property type="entry name" value="beta-lactamase/transpeptidase-like"/>
    <property type="match status" value="1"/>
</dbReference>
<dbReference type="InterPro" id="IPR050789">
    <property type="entry name" value="Diverse_Enzym_Activities"/>
</dbReference>
<name>A0A2T0V293_9GAMM</name>
<evidence type="ECO:0000313" key="4">
    <source>
        <dbReference type="Proteomes" id="UP000237647"/>
    </source>
</evidence>
<dbReference type="Gene3D" id="3.40.710.10">
    <property type="entry name" value="DD-peptidase/beta-lactamase superfamily"/>
    <property type="match status" value="1"/>
</dbReference>
<feature type="domain" description="Beta-lactamase-related" evidence="2">
    <location>
        <begin position="48"/>
        <end position="315"/>
    </location>
</feature>
<feature type="chain" id="PRO_5015600253" evidence="1">
    <location>
        <begin position="23"/>
        <end position="332"/>
    </location>
</feature>
<dbReference type="InterPro" id="IPR001466">
    <property type="entry name" value="Beta-lactam-related"/>
</dbReference>
<feature type="signal peptide" evidence="1">
    <location>
        <begin position="1"/>
        <end position="22"/>
    </location>
</feature>
<dbReference type="OrthoDB" id="9814204at2"/>
<dbReference type="PANTHER" id="PTHR43283">
    <property type="entry name" value="BETA-LACTAMASE-RELATED"/>
    <property type="match status" value="1"/>
</dbReference>
<dbReference type="InterPro" id="IPR012338">
    <property type="entry name" value="Beta-lactam/transpept-like"/>
</dbReference>
<organism evidence="3 4">
    <name type="scientific">Vreelandella songnenensis</name>
    <dbReference type="NCBI Taxonomy" id="1176243"/>
    <lineage>
        <taxon>Bacteria</taxon>
        <taxon>Pseudomonadati</taxon>
        <taxon>Pseudomonadota</taxon>
        <taxon>Gammaproteobacteria</taxon>
        <taxon>Oceanospirillales</taxon>
        <taxon>Halomonadaceae</taxon>
        <taxon>Vreelandella</taxon>
    </lineage>
</organism>
<protein>
    <submittedName>
        <fullName evidence="3">CubicO group peptidase (Beta-lactamase class C family)</fullName>
    </submittedName>
</protein>
<keyword evidence="4" id="KW-1185">Reference proteome</keyword>
<evidence type="ECO:0000259" key="2">
    <source>
        <dbReference type="Pfam" id="PF00144"/>
    </source>
</evidence>
<gene>
    <name evidence="3" type="ORF">B0H98_106159</name>
</gene>
<dbReference type="EMBL" id="PVTK01000006">
    <property type="protein sequence ID" value="PRY64247.1"/>
    <property type="molecule type" value="Genomic_DNA"/>
</dbReference>